<evidence type="ECO:0008006" key="3">
    <source>
        <dbReference type="Google" id="ProtNLM"/>
    </source>
</evidence>
<organism evidence="1 2">
    <name type="scientific">Porphyra umbilicalis</name>
    <name type="common">Purple laver</name>
    <name type="synonym">Red alga</name>
    <dbReference type="NCBI Taxonomy" id="2786"/>
    <lineage>
        <taxon>Eukaryota</taxon>
        <taxon>Rhodophyta</taxon>
        <taxon>Bangiophyceae</taxon>
        <taxon>Bangiales</taxon>
        <taxon>Bangiaceae</taxon>
        <taxon>Porphyra</taxon>
    </lineage>
</organism>
<dbReference type="AlphaFoldDB" id="A0A1X6NR06"/>
<evidence type="ECO:0000313" key="2">
    <source>
        <dbReference type="Proteomes" id="UP000218209"/>
    </source>
</evidence>
<gene>
    <name evidence="1" type="ORF">BU14_0658s0001</name>
</gene>
<dbReference type="EMBL" id="KV919203">
    <property type="protein sequence ID" value="OSX70823.1"/>
    <property type="molecule type" value="Genomic_DNA"/>
</dbReference>
<name>A0A1X6NR06_PORUM</name>
<protein>
    <recommendedName>
        <fullName evidence="3">DDE-1 domain-containing protein</fullName>
    </recommendedName>
</protein>
<sequence length="382" mass="40971">MSDMREKLVAAREALGTGSVAKLMTATGASRSNVWNTDESMMNAQALMETAPMTVVARKGTTNPELVFLSVQSGVEAASLTRRVPLAAYLDEGAEVHRREKPGFDGDLWDVYASFAARGLAGKCTGQWEVLLMDGCQVHASVIGLKMLKASKVVVLMFPSHLSHILQALDSDPFLKAKAYARAHSRGVLPTHPRNSRVNLVHLMGMIKTGAFQGLSSVNIVTGCKKTGTWPICPSEIDVGRLMFGKGSKNSVREVDLELLATRLGPEARRDMRQPAVAFGSVRPSGLALEATAPPDAEAACKRAAKDALQAARDAKAAATIAAESRLVAEAAVHRGCPEFQVRKRSLRERTERARAAGGNVGPYTPVPGAVVELEARPKRQR</sequence>
<evidence type="ECO:0000313" key="1">
    <source>
        <dbReference type="EMBL" id="OSX70823.1"/>
    </source>
</evidence>
<keyword evidence="2" id="KW-1185">Reference proteome</keyword>
<dbReference type="OrthoDB" id="4327074at2759"/>
<accession>A0A1X6NR06</accession>
<reference evidence="1 2" key="1">
    <citation type="submission" date="2017-03" db="EMBL/GenBank/DDBJ databases">
        <title>WGS assembly of Porphyra umbilicalis.</title>
        <authorList>
            <person name="Brawley S.H."/>
            <person name="Blouin N.A."/>
            <person name="Ficko-Blean E."/>
            <person name="Wheeler G.L."/>
            <person name="Lohr M."/>
            <person name="Goodson H.V."/>
            <person name="Jenkins J.W."/>
            <person name="Blaby-Haas C.E."/>
            <person name="Helliwell K.E."/>
            <person name="Chan C."/>
            <person name="Marriage T."/>
            <person name="Bhattacharya D."/>
            <person name="Klein A.S."/>
            <person name="Badis Y."/>
            <person name="Brodie J."/>
            <person name="Cao Y."/>
            <person name="Collen J."/>
            <person name="Dittami S.M."/>
            <person name="Gachon C.M."/>
            <person name="Green B.R."/>
            <person name="Karpowicz S."/>
            <person name="Kim J.W."/>
            <person name="Kudahl U."/>
            <person name="Lin S."/>
            <person name="Michel G."/>
            <person name="Mittag M."/>
            <person name="Olson B.J."/>
            <person name="Pangilinan J."/>
            <person name="Peng Y."/>
            <person name="Qiu H."/>
            <person name="Shu S."/>
            <person name="Singer J.T."/>
            <person name="Smith A.G."/>
            <person name="Sprecher B.N."/>
            <person name="Wagner V."/>
            <person name="Wang W."/>
            <person name="Wang Z.-Y."/>
            <person name="Yan J."/>
            <person name="Yarish C."/>
            <person name="Zoeuner-Riek S."/>
            <person name="Zhuang Y."/>
            <person name="Zou Y."/>
            <person name="Lindquist E.A."/>
            <person name="Grimwood J."/>
            <person name="Barry K."/>
            <person name="Rokhsar D.S."/>
            <person name="Schmutz J."/>
            <person name="Stiller J.W."/>
            <person name="Grossman A.R."/>
            <person name="Prochnik S.E."/>
        </authorList>
    </citation>
    <scope>NUCLEOTIDE SEQUENCE [LARGE SCALE GENOMIC DNA]</scope>
    <source>
        <strain evidence="1">4086291</strain>
    </source>
</reference>
<proteinExistence type="predicted"/>
<dbReference type="Proteomes" id="UP000218209">
    <property type="component" value="Unassembled WGS sequence"/>
</dbReference>